<dbReference type="Gene3D" id="3.40.190.10">
    <property type="entry name" value="Periplasmic binding protein-like II"/>
    <property type="match status" value="2"/>
</dbReference>
<comment type="caution">
    <text evidence="6">The sequence shown here is derived from an EMBL/GenBank/DDBJ whole genome shotgun (WGS) entry which is preliminary data.</text>
</comment>
<name>A0ABT4LIX5_9PROT</name>
<dbReference type="InterPro" id="IPR050176">
    <property type="entry name" value="LTTR"/>
</dbReference>
<evidence type="ECO:0000256" key="3">
    <source>
        <dbReference type="ARBA" id="ARBA00023125"/>
    </source>
</evidence>
<dbReference type="Pfam" id="PF03466">
    <property type="entry name" value="LysR_substrate"/>
    <property type="match status" value="1"/>
</dbReference>
<dbReference type="PANTHER" id="PTHR30579:SF7">
    <property type="entry name" value="HTH-TYPE TRANSCRIPTIONAL REGULATOR LRHA-RELATED"/>
    <property type="match status" value="1"/>
</dbReference>
<evidence type="ECO:0000256" key="2">
    <source>
        <dbReference type="ARBA" id="ARBA00023015"/>
    </source>
</evidence>
<dbReference type="InterPro" id="IPR005119">
    <property type="entry name" value="LysR_subst-bd"/>
</dbReference>
<accession>A0ABT4LIX5</accession>
<dbReference type="RefSeq" id="WP_269423240.1">
    <property type="nucleotide sequence ID" value="NZ_JAPWGY010000003.1"/>
</dbReference>
<sequence>MINLPTDLLRTFTTVMDLGGITRAAEVLGRSQPAISLQLKRLEELIDIPLFVRAGKRVKLTEDGEALGVYARQILALNDEAVSRLRSPRVGGVVRVGLPSDFAVSILPTILGGFTRAHDGITLEVTCGISRDLVRGMEKQDYDVVIALCGESPFVSLAKTWTDRLVWVSNGDASLLAEEPLPLIVYPQGCLYRQRTVEALNRAGRNWRVAYSSPSQSGIEAAVKAGLGVTVLSEKTVPSSLVPIAVENGFPGLADVEVGLFYRQPDLSEAGLRLVNYITGSMDSLHSDTTDSRLDHSRV</sequence>
<evidence type="ECO:0000313" key="6">
    <source>
        <dbReference type="EMBL" id="MCZ4281059.1"/>
    </source>
</evidence>
<dbReference type="PROSITE" id="PS50931">
    <property type="entry name" value="HTH_LYSR"/>
    <property type="match status" value="1"/>
</dbReference>
<reference evidence="6" key="1">
    <citation type="submission" date="2022-12" db="EMBL/GenBank/DDBJ databases">
        <title>Bacterial isolates from different developmental stages of Nematostella vectensis.</title>
        <authorList>
            <person name="Fraune S."/>
        </authorList>
    </citation>
    <scope>NUCLEOTIDE SEQUENCE</scope>
    <source>
        <strain evidence="6">G21630-S1</strain>
    </source>
</reference>
<organism evidence="6 7">
    <name type="scientific">Kiloniella laminariae</name>
    <dbReference type="NCBI Taxonomy" id="454162"/>
    <lineage>
        <taxon>Bacteria</taxon>
        <taxon>Pseudomonadati</taxon>
        <taxon>Pseudomonadota</taxon>
        <taxon>Alphaproteobacteria</taxon>
        <taxon>Rhodospirillales</taxon>
        <taxon>Kiloniellaceae</taxon>
        <taxon>Kiloniella</taxon>
    </lineage>
</organism>
<dbReference type="Pfam" id="PF00126">
    <property type="entry name" value="HTH_1"/>
    <property type="match status" value="1"/>
</dbReference>
<dbReference type="PRINTS" id="PR00039">
    <property type="entry name" value="HTHLYSR"/>
</dbReference>
<dbReference type="SUPFAM" id="SSF46785">
    <property type="entry name" value="Winged helix' DNA-binding domain"/>
    <property type="match status" value="1"/>
</dbReference>
<proteinExistence type="inferred from homology"/>
<protein>
    <submittedName>
        <fullName evidence="6">LysR substrate-binding domain-containing protein</fullName>
    </submittedName>
</protein>
<keyword evidence="3" id="KW-0238">DNA-binding</keyword>
<evidence type="ECO:0000313" key="7">
    <source>
        <dbReference type="Proteomes" id="UP001069802"/>
    </source>
</evidence>
<dbReference type="PANTHER" id="PTHR30579">
    <property type="entry name" value="TRANSCRIPTIONAL REGULATOR"/>
    <property type="match status" value="1"/>
</dbReference>
<evidence type="ECO:0000259" key="5">
    <source>
        <dbReference type="PROSITE" id="PS50931"/>
    </source>
</evidence>
<dbReference type="EMBL" id="JAPWGY010000003">
    <property type="protein sequence ID" value="MCZ4281059.1"/>
    <property type="molecule type" value="Genomic_DNA"/>
</dbReference>
<keyword evidence="4" id="KW-0804">Transcription</keyword>
<dbReference type="Proteomes" id="UP001069802">
    <property type="component" value="Unassembled WGS sequence"/>
</dbReference>
<keyword evidence="2" id="KW-0805">Transcription regulation</keyword>
<comment type="similarity">
    <text evidence="1">Belongs to the LysR transcriptional regulatory family.</text>
</comment>
<dbReference type="InterPro" id="IPR036388">
    <property type="entry name" value="WH-like_DNA-bd_sf"/>
</dbReference>
<keyword evidence="7" id="KW-1185">Reference proteome</keyword>
<dbReference type="InterPro" id="IPR000847">
    <property type="entry name" value="LysR_HTH_N"/>
</dbReference>
<evidence type="ECO:0000256" key="1">
    <source>
        <dbReference type="ARBA" id="ARBA00009437"/>
    </source>
</evidence>
<dbReference type="InterPro" id="IPR036390">
    <property type="entry name" value="WH_DNA-bd_sf"/>
</dbReference>
<gene>
    <name evidence="6" type="ORF">O4H49_09740</name>
</gene>
<dbReference type="Gene3D" id="1.10.10.10">
    <property type="entry name" value="Winged helix-like DNA-binding domain superfamily/Winged helix DNA-binding domain"/>
    <property type="match status" value="1"/>
</dbReference>
<evidence type="ECO:0000256" key="4">
    <source>
        <dbReference type="ARBA" id="ARBA00023163"/>
    </source>
</evidence>
<dbReference type="SUPFAM" id="SSF53850">
    <property type="entry name" value="Periplasmic binding protein-like II"/>
    <property type="match status" value="1"/>
</dbReference>
<feature type="domain" description="HTH lysR-type" evidence="5">
    <location>
        <begin position="4"/>
        <end position="61"/>
    </location>
</feature>